<organism evidence="1 2">
    <name type="scientific">Onchocerca volvulus</name>
    <dbReference type="NCBI Taxonomy" id="6282"/>
    <lineage>
        <taxon>Eukaryota</taxon>
        <taxon>Metazoa</taxon>
        <taxon>Ecdysozoa</taxon>
        <taxon>Nematoda</taxon>
        <taxon>Chromadorea</taxon>
        <taxon>Rhabditida</taxon>
        <taxon>Spirurina</taxon>
        <taxon>Spiruromorpha</taxon>
        <taxon>Filarioidea</taxon>
        <taxon>Onchocercidae</taxon>
        <taxon>Onchocerca</taxon>
    </lineage>
</organism>
<evidence type="ECO:0000313" key="2">
    <source>
        <dbReference type="Proteomes" id="UP000024404"/>
    </source>
</evidence>
<accession>A0A8R1TR06</accession>
<name>A0A8R1TR06_ONCVO</name>
<dbReference type="AlphaFoldDB" id="A0A8R1TR06"/>
<evidence type="ECO:0000313" key="1">
    <source>
        <dbReference type="EnsemblMetazoa" id="OVOC2602.1"/>
    </source>
</evidence>
<proteinExistence type="predicted"/>
<sequence>MWKVLEIGKSKLIGGATENTSQARSTQEKVADISALTMELKEGTDKWYPSESVPLLQSSTIGGVSHIELLVKDTCIFQLIPLNRNSSLIS</sequence>
<dbReference type="EnsemblMetazoa" id="OVOC2602.1">
    <property type="protein sequence ID" value="OVOC2602.1"/>
    <property type="gene ID" value="WBGene00239411"/>
</dbReference>
<protein>
    <submittedName>
        <fullName evidence="1">Uncharacterized protein</fullName>
    </submittedName>
</protein>
<dbReference type="EMBL" id="CMVM020000075">
    <property type="status" value="NOT_ANNOTATED_CDS"/>
    <property type="molecule type" value="Genomic_DNA"/>
</dbReference>
<keyword evidence="2" id="KW-1185">Reference proteome</keyword>
<dbReference type="Proteomes" id="UP000024404">
    <property type="component" value="Unassembled WGS sequence"/>
</dbReference>
<reference evidence="2" key="1">
    <citation type="submission" date="2013-10" db="EMBL/GenBank/DDBJ databases">
        <title>Genome sequencing of Onchocerca volvulus.</title>
        <authorList>
            <person name="Cotton J."/>
            <person name="Tsai J."/>
            <person name="Stanley E."/>
            <person name="Tracey A."/>
            <person name="Holroyd N."/>
            <person name="Lustigman S."/>
            <person name="Berriman M."/>
        </authorList>
    </citation>
    <scope>NUCLEOTIDE SEQUENCE</scope>
</reference>
<reference evidence="1" key="2">
    <citation type="submission" date="2022-06" db="UniProtKB">
        <authorList>
            <consortium name="EnsemblMetazoa"/>
        </authorList>
    </citation>
    <scope>IDENTIFICATION</scope>
</reference>